<dbReference type="EMBL" id="GDID01000195">
    <property type="protein sequence ID" value="JAP96411.1"/>
    <property type="molecule type" value="Transcribed_RNA"/>
</dbReference>
<evidence type="ECO:0000313" key="2">
    <source>
        <dbReference type="EMBL" id="JAP96411.1"/>
    </source>
</evidence>
<name>A0A146KM56_9EUKA</name>
<sequence>QYQNEVVLSFVSKTETNILTLNKMNQFDVTIPQQFDLQVAQKLNWFQQDGFVITASYTYKQRLQFIGYVSDRYIAIAKTHIDKVVEDSKNLRFETNEDRLWEPSSFIKQQNKHQYQQFYGLQSDTQYMMNTLRNLNVCCIWLVEPWVLKLPHELIPIGNHYKNKLLQVKMLQNYNLLVSDGYRVDYFQSQSYIWVKSKTILFYQEIKIDGYQSFEILNQRQILTFEIIQKPIRDKNVIVQNQCVTITDFDKRKLPFPMYDFGVDCDEEMQCGGLVADKVVIVDKNNVKLSKMQPIVEQQTEYGEKIHSCTAFEEQELIDEQNQIEQINKIAQKQKALQKDLEDGYDLQLEEAEDLFRNDFYVEEDHYYTTIEEQRIEFPADFTCLDLICSANSFALIGLINQDVVLLIFKEQKFESVKLKLQLHYYQIMDDILTVVLENQKQYSVNLLSGCRIFEKQPHFLEHGYFDFSSTKFLEIQNSQLVFGQYKLLTNKNGDNSDNILEPIEQFDNYLINQDYIYVISSSQVSIFSTNQAKLLFTTQIEPDMKILNIFQTQATFLSKQGLLETRMFSLIQNLEILQLYQLHLQNEVYQEQILEIMYRSRTSLTFIPYQLFVLQKEQFDFYKYFCFIENAAQRNFELCQSMQQMLSDVDQVRDWMSFDVQFELQFWMAFELFLLGQNQEIVHFEPKEVISVQNKHEIYSLVQQYQHKLCQGKVNEKLLINIHYLVVCNFVALFYGAKNQFALDTELLCQFSNLYPLISDKQLFAKIVGAYTNINDVYELLHFDCGSDLGMTIQEIEHQKQKQQFYKQCDRFNQILIEIDDIFSFKQKVPFQFTSLDYNDQILVSVIKLIYELLEHKNCVQIVQIPWLKGENFVYQICQQLHQLLNKKSLAANLLVKMSKRFGFYFSKVESQTYQLFLCLQNQKPDYPSDLTRLFKKQITEIDAFQLICREESDFGFLKECFFRLTGANNFVQNALCLQQKITEINVLKNLTNKKELLIKKKIGLEVFVEKKTNAMDVEFDIRNDTHFRKLNREIREIEEEINQIEKTKAEIDSVLEWIWVV</sequence>
<keyword evidence="1" id="KW-0175">Coiled coil</keyword>
<organism evidence="2">
    <name type="scientific">Trepomonas sp. PC1</name>
    <dbReference type="NCBI Taxonomy" id="1076344"/>
    <lineage>
        <taxon>Eukaryota</taxon>
        <taxon>Metamonada</taxon>
        <taxon>Diplomonadida</taxon>
        <taxon>Hexamitidae</taxon>
        <taxon>Hexamitinae</taxon>
        <taxon>Trepomonas</taxon>
    </lineage>
</organism>
<protein>
    <submittedName>
        <fullName evidence="2">Uncharacterized protein</fullName>
    </submittedName>
</protein>
<reference evidence="2" key="1">
    <citation type="submission" date="2015-07" db="EMBL/GenBank/DDBJ databases">
        <title>Adaptation to a free-living lifestyle via gene acquisitions in the diplomonad Trepomonas sp. PC1.</title>
        <authorList>
            <person name="Xu F."/>
            <person name="Jerlstrom-Hultqvist J."/>
            <person name="Kolisko M."/>
            <person name="Simpson A.G.B."/>
            <person name="Roger A.J."/>
            <person name="Svard S.G."/>
            <person name="Andersson J.O."/>
        </authorList>
    </citation>
    <scope>NUCLEOTIDE SEQUENCE</scope>
    <source>
        <strain evidence="2">PC1</strain>
    </source>
</reference>
<accession>A0A146KM56</accession>
<feature type="non-terminal residue" evidence="2">
    <location>
        <position position="1063"/>
    </location>
</feature>
<proteinExistence type="predicted"/>
<gene>
    <name evidence="2" type="ORF">TPC1_10268</name>
</gene>
<evidence type="ECO:0000256" key="1">
    <source>
        <dbReference type="SAM" id="Coils"/>
    </source>
</evidence>
<feature type="coiled-coil region" evidence="1">
    <location>
        <begin position="1029"/>
        <end position="1056"/>
    </location>
</feature>
<dbReference type="AlphaFoldDB" id="A0A146KM56"/>
<feature type="non-terminal residue" evidence="2">
    <location>
        <position position="1"/>
    </location>
</feature>